<keyword evidence="3" id="KW-1185">Reference proteome</keyword>
<dbReference type="Pfam" id="PF09704">
    <property type="entry name" value="Cas_Cas5d"/>
    <property type="match status" value="1"/>
</dbReference>
<dbReference type="AlphaFoldDB" id="A0A062V9I3"/>
<gene>
    <name evidence="2" type="ORF">ANME2D_00278</name>
</gene>
<evidence type="ECO:0000313" key="2">
    <source>
        <dbReference type="EMBL" id="KCZ73218.1"/>
    </source>
</evidence>
<dbReference type="Gene3D" id="3.30.70.2660">
    <property type="match status" value="1"/>
</dbReference>
<dbReference type="InterPro" id="IPR021124">
    <property type="entry name" value="CRISPR-assoc_prot_Cas5"/>
</dbReference>
<dbReference type="CDD" id="cd09693">
    <property type="entry name" value="Cas5_I"/>
    <property type="match status" value="1"/>
</dbReference>
<keyword evidence="1" id="KW-0051">Antiviral defense</keyword>
<dbReference type="InterPro" id="IPR013422">
    <property type="entry name" value="CRISPR-assoc_prot_Cas5_N"/>
</dbReference>
<name>A0A062V9I3_9EURY</name>
<organism evidence="2 3">
    <name type="scientific">Candidatus Methanoperedens nitratireducens</name>
    <dbReference type="NCBI Taxonomy" id="1392998"/>
    <lineage>
        <taxon>Archaea</taxon>
        <taxon>Methanobacteriati</taxon>
        <taxon>Methanobacteriota</taxon>
        <taxon>Stenosarchaea group</taxon>
        <taxon>Methanomicrobia</taxon>
        <taxon>Methanosarcinales</taxon>
        <taxon>ANME-2 cluster</taxon>
        <taxon>Candidatus Methanoperedentaceae</taxon>
        <taxon>Candidatus Methanoperedens</taxon>
    </lineage>
</organism>
<dbReference type="GO" id="GO:0043571">
    <property type="term" value="P:maintenance of CRISPR repeat elements"/>
    <property type="evidence" value="ECO:0007669"/>
    <property type="project" value="InterPro"/>
</dbReference>
<evidence type="ECO:0000313" key="3">
    <source>
        <dbReference type="Proteomes" id="UP000027153"/>
    </source>
</evidence>
<reference evidence="2 3" key="1">
    <citation type="journal article" date="2013" name="Nature">
        <title>Anaerobic oxidation of methane coupled to nitrate reduction in a novel archaeal lineage.</title>
        <authorList>
            <person name="Haroon M.F."/>
            <person name="Hu S."/>
            <person name="Shi Y."/>
            <person name="Imelfort M."/>
            <person name="Keller J."/>
            <person name="Hugenholtz P."/>
            <person name="Yuan Z."/>
            <person name="Tyson G.W."/>
        </authorList>
    </citation>
    <scope>NUCLEOTIDE SEQUENCE [LARGE SCALE GENOMIC DNA]</scope>
    <source>
        <strain evidence="2 3">ANME-2d</strain>
    </source>
</reference>
<accession>A0A062V9I3</accession>
<dbReference type="EMBL" id="JMIY01000001">
    <property type="protein sequence ID" value="KCZ73218.1"/>
    <property type="molecule type" value="Genomic_DNA"/>
</dbReference>
<protein>
    <submittedName>
        <fullName evidence="2">CRISPR-associated protein Cas5</fullName>
    </submittedName>
</protein>
<sequence>MLGLKFRLEGLYFTTFRKPTSTSLIISYSIPPYTTIRGLIANASGLKRDDYSVQDWVRIGIKPLNFSDRSREMAKMLKLKGTGETHQKIFPSSPMFKEFLVSPSYEIYIAGEDDKINRIYNALFQPARSLYIGASDDLADIELSKPVEIEEVNAKEIYGVIEGVHENCLLENIPYKFFKKGKDFALEYKTVSIPQSDTLSLSEDVKCWRFDGDNIWLV</sequence>
<proteinExistence type="predicted"/>
<dbReference type="NCBIfam" id="TIGR02593">
    <property type="entry name" value="CRISPR_cas5"/>
    <property type="match status" value="1"/>
</dbReference>
<evidence type="ECO:0000256" key="1">
    <source>
        <dbReference type="ARBA" id="ARBA00023118"/>
    </source>
</evidence>
<comment type="caution">
    <text evidence="2">The sequence shown here is derived from an EMBL/GenBank/DDBJ whole genome shotgun (WGS) entry which is preliminary data.</text>
</comment>
<dbReference type="GO" id="GO:0051607">
    <property type="term" value="P:defense response to virus"/>
    <property type="evidence" value="ECO:0007669"/>
    <property type="project" value="UniProtKB-KW"/>
</dbReference>
<dbReference type="Proteomes" id="UP000027153">
    <property type="component" value="Unassembled WGS sequence"/>
</dbReference>